<gene>
    <name evidence="4" type="ordered locus">Echvi_2040</name>
</gene>
<dbReference type="InterPro" id="IPR048502">
    <property type="entry name" value="NamZ_N"/>
</dbReference>
<dbReference type="KEGG" id="evi:Echvi_2040"/>
<evidence type="ECO:0000256" key="1">
    <source>
        <dbReference type="SAM" id="SignalP"/>
    </source>
</evidence>
<feature type="signal peptide" evidence="1">
    <location>
        <begin position="1"/>
        <end position="24"/>
    </location>
</feature>
<feature type="domain" description="Peptidoglycan beta-N-acetylmuramidase NamZ C-terminal" evidence="3">
    <location>
        <begin position="274"/>
        <end position="433"/>
    </location>
</feature>
<dbReference type="PANTHER" id="PTHR42915:SF1">
    <property type="entry name" value="PEPTIDOGLYCAN BETA-N-ACETYLMURAMIDASE NAMZ"/>
    <property type="match status" value="1"/>
</dbReference>
<sequence>MKKYVSIKAVLFCAAMVLFCGACGGRQTAEEATEKNPEEEQIKRVVIGAERLLEPAYFPLVKGKNVALVTNHTGLLPDGRHLVDVLHENKDVELKLLFGPEHGIRGEEDNHVADGKDNSTGLPVVSLYGKVRKPTPEMLEGIDVILFDIQDVGARFYTYIATMSHVLEAAAEAGIPYVVLDRPNAIGGKYVDGPVGEKQLQPIVGVDQLPVVHGMTVGELAHMFNEERGNEGLPKAALTVVKMENYQRDMWFDETGLPWVKPSPNMLTLTTAALYPMTCLLEGTNVSEARGTLHPFEHIGAPWIDGEVLRKKMSSYKLPGVTFAASSFVPESVVDGIEIYPPKFLGEACFSAQITLKEREAFESAKAAVYMLDALKELYPDELEWKEKRMDGLWKTQAVRTQLLEGVSPAEIIGGWQEGLAFFKARRLSCLLY</sequence>
<proteinExistence type="predicted"/>
<dbReference type="PIRSF" id="PIRSF016719">
    <property type="entry name" value="UCP016719"/>
    <property type="match status" value="1"/>
</dbReference>
<dbReference type="Gene3D" id="3.40.50.12170">
    <property type="entry name" value="Uncharacterised protein PF07075, DUF1343"/>
    <property type="match status" value="1"/>
</dbReference>
<feature type="domain" description="Peptidoglycan beta-N-acetylmuramidase NamZ N-terminal" evidence="2">
    <location>
        <begin position="66"/>
        <end position="269"/>
    </location>
</feature>
<evidence type="ECO:0000313" key="5">
    <source>
        <dbReference type="Proteomes" id="UP000010796"/>
    </source>
</evidence>
<organism evidence="4 5">
    <name type="scientific">Echinicola vietnamensis (strain DSM 17526 / LMG 23754 / KMM 6221)</name>
    <dbReference type="NCBI Taxonomy" id="926556"/>
    <lineage>
        <taxon>Bacteria</taxon>
        <taxon>Pseudomonadati</taxon>
        <taxon>Bacteroidota</taxon>
        <taxon>Cytophagia</taxon>
        <taxon>Cytophagales</taxon>
        <taxon>Cyclobacteriaceae</taxon>
        <taxon>Echinicola</taxon>
    </lineage>
</organism>
<dbReference type="PATRIC" id="fig|926556.3.peg.2162"/>
<name>L0FYB0_ECHVK</name>
<dbReference type="HOGENOM" id="CLU_033227_1_0_10"/>
<evidence type="ECO:0008006" key="6">
    <source>
        <dbReference type="Google" id="ProtNLM"/>
    </source>
</evidence>
<dbReference type="RefSeq" id="WP_015265852.1">
    <property type="nucleotide sequence ID" value="NC_019904.1"/>
</dbReference>
<dbReference type="Pfam" id="PF20732">
    <property type="entry name" value="NamZ_C"/>
    <property type="match status" value="1"/>
</dbReference>
<dbReference type="PANTHER" id="PTHR42915">
    <property type="entry name" value="HYPOTHETICAL 460 KDA PROTEIN IN FEUA-SIGW INTERGENIC REGION [PRECURSOR]"/>
    <property type="match status" value="1"/>
</dbReference>
<evidence type="ECO:0000313" key="4">
    <source>
        <dbReference type="EMBL" id="AGA78292.1"/>
    </source>
</evidence>
<dbReference type="Gene3D" id="3.90.1150.140">
    <property type="match status" value="1"/>
</dbReference>
<dbReference type="EMBL" id="CP003346">
    <property type="protein sequence ID" value="AGA78292.1"/>
    <property type="molecule type" value="Genomic_DNA"/>
</dbReference>
<accession>L0FYB0</accession>
<dbReference type="eggNOG" id="COG3876">
    <property type="taxonomic scope" value="Bacteria"/>
</dbReference>
<evidence type="ECO:0000259" key="3">
    <source>
        <dbReference type="Pfam" id="PF20732"/>
    </source>
</evidence>
<feature type="chain" id="PRO_5003942901" description="DUF1343 domain-containing protein" evidence="1">
    <location>
        <begin position="25"/>
        <end position="433"/>
    </location>
</feature>
<dbReference type="Proteomes" id="UP000010796">
    <property type="component" value="Chromosome"/>
</dbReference>
<keyword evidence="1" id="KW-0732">Signal</keyword>
<dbReference type="InterPro" id="IPR048503">
    <property type="entry name" value="NamZ_C"/>
</dbReference>
<dbReference type="GO" id="GO:0033922">
    <property type="term" value="F:peptidoglycan beta-N-acetylmuramidase activity"/>
    <property type="evidence" value="ECO:0007669"/>
    <property type="project" value="InterPro"/>
</dbReference>
<dbReference type="InterPro" id="IPR008302">
    <property type="entry name" value="NamZ"/>
</dbReference>
<reference evidence="5" key="1">
    <citation type="submission" date="2012-02" db="EMBL/GenBank/DDBJ databases">
        <title>The complete genome of Echinicola vietnamensis DSM 17526.</title>
        <authorList>
            <person name="Lucas S."/>
            <person name="Copeland A."/>
            <person name="Lapidus A."/>
            <person name="Glavina del Rio T."/>
            <person name="Dalin E."/>
            <person name="Tice H."/>
            <person name="Bruce D."/>
            <person name="Goodwin L."/>
            <person name="Pitluck S."/>
            <person name="Peters L."/>
            <person name="Ovchinnikova G."/>
            <person name="Teshima H."/>
            <person name="Kyrpides N."/>
            <person name="Mavromatis K."/>
            <person name="Ivanova N."/>
            <person name="Brettin T."/>
            <person name="Detter J.C."/>
            <person name="Han C."/>
            <person name="Larimer F."/>
            <person name="Land M."/>
            <person name="Hauser L."/>
            <person name="Markowitz V."/>
            <person name="Cheng J.-F."/>
            <person name="Hugenholtz P."/>
            <person name="Woyke T."/>
            <person name="Wu D."/>
            <person name="Brambilla E."/>
            <person name="Klenk H.-P."/>
            <person name="Eisen J.A."/>
        </authorList>
    </citation>
    <scope>NUCLEOTIDE SEQUENCE [LARGE SCALE GENOMIC DNA]</scope>
    <source>
        <strain evidence="5">DSM 17526 / LMG 23754 / KMM 6221</strain>
    </source>
</reference>
<keyword evidence="5" id="KW-1185">Reference proteome</keyword>
<dbReference type="AlphaFoldDB" id="L0FYB0"/>
<dbReference type="OrthoDB" id="9801061at2"/>
<dbReference type="Pfam" id="PF07075">
    <property type="entry name" value="NamZ_N"/>
    <property type="match status" value="1"/>
</dbReference>
<evidence type="ECO:0000259" key="2">
    <source>
        <dbReference type="Pfam" id="PF07075"/>
    </source>
</evidence>
<dbReference type="STRING" id="926556.Echvi_2040"/>
<protein>
    <recommendedName>
        <fullName evidence="6">DUF1343 domain-containing protein</fullName>
    </recommendedName>
</protein>